<feature type="compositionally biased region" description="Basic and acidic residues" evidence="4">
    <location>
        <begin position="39"/>
        <end position="58"/>
    </location>
</feature>
<gene>
    <name evidence="6" type="primary">KPCZ</name>
    <name evidence="6" type="ORF">NBO_74g0009</name>
</gene>
<dbReference type="GO" id="GO:0005829">
    <property type="term" value="C:cytosol"/>
    <property type="evidence" value="ECO:0007669"/>
    <property type="project" value="TreeGrafter"/>
</dbReference>
<accession>R0M636</accession>
<dbReference type="EMBL" id="KB908982">
    <property type="protein sequence ID" value="EOB13434.1"/>
    <property type="molecule type" value="Genomic_DNA"/>
</dbReference>
<dbReference type="InterPro" id="IPR020454">
    <property type="entry name" value="DAG/PE-bd"/>
</dbReference>
<feature type="coiled-coil region" evidence="3">
    <location>
        <begin position="319"/>
        <end position="375"/>
    </location>
</feature>
<dbReference type="SMART" id="SM00109">
    <property type="entry name" value="C1"/>
    <property type="match status" value="1"/>
</dbReference>
<organism evidence="6 7">
    <name type="scientific">Nosema bombycis (strain CQ1 / CVCC 102059)</name>
    <name type="common">Microsporidian parasite</name>
    <name type="synonym">Pebrine of silkworm</name>
    <dbReference type="NCBI Taxonomy" id="578461"/>
    <lineage>
        <taxon>Eukaryota</taxon>
        <taxon>Fungi</taxon>
        <taxon>Fungi incertae sedis</taxon>
        <taxon>Microsporidia</taxon>
        <taxon>Nosematidae</taxon>
        <taxon>Nosema</taxon>
    </lineage>
</organism>
<dbReference type="PANTHER" id="PTHR22968">
    <property type="entry name" value="PROTEIN KINASE C, MU"/>
    <property type="match status" value="1"/>
</dbReference>
<protein>
    <submittedName>
        <fullName evidence="6">Protein kinase C zeta type</fullName>
    </submittedName>
</protein>
<evidence type="ECO:0000256" key="2">
    <source>
        <dbReference type="ARBA" id="ARBA00022833"/>
    </source>
</evidence>
<dbReference type="PROSITE" id="PS50081">
    <property type="entry name" value="ZF_DAG_PE_2"/>
    <property type="match status" value="1"/>
</dbReference>
<evidence type="ECO:0000259" key="5">
    <source>
        <dbReference type="PROSITE" id="PS50081"/>
    </source>
</evidence>
<feature type="coiled-coil region" evidence="3">
    <location>
        <begin position="188"/>
        <end position="236"/>
    </location>
</feature>
<feature type="region of interest" description="Disordered" evidence="4">
    <location>
        <begin position="39"/>
        <end position="107"/>
    </location>
</feature>
<evidence type="ECO:0000313" key="7">
    <source>
        <dbReference type="Proteomes" id="UP000016927"/>
    </source>
</evidence>
<keyword evidence="2" id="KW-0862">Zinc</keyword>
<dbReference type="STRING" id="578461.R0M636"/>
<dbReference type="PANTHER" id="PTHR22968:SF24">
    <property type="entry name" value="SERINE_THREONINE-PROTEIN KINASE"/>
    <property type="match status" value="1"/>
</dbReference>
<dbReference type="GO" id="GO:0016020">
    <property type="term" value="C:membrane"/>
    <property type="evidence" value="ECO:0007669"/>
    <property type="project" value="UniProtKB-SubCell"/>
</dbReference>
<feature type="compositionally biased region" description="Low complexity" evidence="4">
    <location>
        <begin position="88"/>
        <end position="103"/>
    </location>
</feature>
<proteinExistence type="predicted"/>
<dbReference type="OrthoDB" id="3638488at2759"/>
<evidence type="ECO:0000313" key="6">
    <source>
        <dbReference type="EMBL" id="EOB13434.1"/>
    </source>
</evidence>
<dbReference type="SUPFAM" id="SSF57889">
    <property type="entry name" value="Cysteine-rich domain"/>
    <property type="match status" value="1"/>
</dbReference>
<dbReference type="InterPro" id="IPR011072">
    <property type="entry name" value="HR1_rho-bd"/>
</dbReference>
<dbReference type="GO" id="GO:0008270">
    <property type="term" value="F:zinc ion binding"/>
    <property type="evidence" value="ECO:0007669"/>
    <property type="project" value="UniProtKB-KW"/>
</dbReference>
<feature type="domain" description="Phorbol-ester/DAG-type" evidence="5">
    <location>
        <begin position="395"/>
        <end position="445"/>
    </location>
</feature>
<dbReference type="InterPro" id="IPR046349">
    <property type="entry name" value="C1-like_sf"/>
</dbReference>
<name>R0M636_NOSB1</name>
<evidence type="ECO:0000256" key="4">
    <source>
        <dbReference type="SAM" id="MobiDB-lite"/>
    </source>
</evidence>
<dbReference type="AlphaFoldDB" id="R0M636"/>
<dbReference type="Proteomes" id="UP000016927">
    <property type="component" value="Unassembled WGS sequence"/>
</dbReference>
<dbReference type="CDD" id="cd00029">
    <property type="entry name" value="C1"/>
    <property type="match status" value="1"/>
</dbReference>
<dbReference type="Pfam" id="PF00130">
    <property type="entry name" value="C1_1"/>
    <property type="match status" value="1"/>
</dbReference>
<keyword evidence="1" id="KW-0479">Metal-binding</keyword>
<feature type="coiled-coil region" evidence="3">
    <location>
        <begin position="1"/>
        <end position="31"/>
    </location>
</feature>
<sequence>MMCVVDEKEELEQIQEEIKEKTEILKKILNEINDRKVILGEDVKEGENKDSREGKEGLNEGQGNDPSRDPAFNSQTPLNSQLFPNSQTPPTLLPLNNPPLTHTLPKKDPISIKFQDENYSKIISEKLSDHLILIYGNYEDCEENLRNLKIDFDLFYDLNLKLIDSNLLLKNKITNLEIENGKMKKIGVDSLKKQVRIMTTEIKEYEQKLNQEIHLRKKLEEELKSLQKSKNRQGDQIIKSIEFNCKLLNNQNNNHGLIKIIDDQFFLNEISQNLGNVFIHELKNNELHHLSYKNRSLSLKIIFIKETIKSVSSVGRRNLKSLEEDLKIEESMVKGLETMISLLNGKQLEEASKQLEGSRKKMAQLKSEISMARKSSILQTEEIPEDPVKLYEFNNHLFSSKTFEQGTLCEHCNEVLYGIKDQGFECRDCKMVVHKSCYVLGDVSCEMYSAFKTGETYFVMMRTIEEKEKLMGVYKKY</sequence>
<dbReference type="VEuPathDB" id="MicrosporidiaDB:NBO_74g0009"/>
<dbReference type="Gene3D" id="1.10.287.160">
    <property type="entry name" value="HR1 repeat"/>
    <property type="match status" value="1"/>
</dbReference>
<dbReference type="SMART" id="SM00742">
    <property type="entry name" value="Hr1"/>
    <property type="match status" value="1"/>
</dbReference>
<dbReference type="HOGENOM" id="CLU_572504_0_0_1"/>
<dbReference type="GO" id="GO:0007200">
    <property type="term" value="P:phospholipase C-activating G protein-coupled receptor signaling pathway"/>
    <property type="evidence" value="ECO:0007669"/>
    <property type="project" value="TreeGrafter"/>
</dbReference>
<dbReference type="PRINTS" id="PR00008">
    <property type="entry name" value="DAGPEDOMAIN"/>
</dbReference>
<keyword evidence="3" id="KW-0175">Coiled coil</keyword>
<keyword evidence="6" id="KW-0418">Kinase</keyword>
<keyword evidence="7" id="KW-1185">Reference proteome</keyword>
<feature type="compositionally biased region" description="Polar residues" evidence="4">
    <location>
        <begin position="72"/>
        <end position="86"/>
    </location>
</feature>
<dbReference type="GO" id="GO:0004674">
    <property type="term" value="F:protein serine/threonine kinase activity"/>
    <property type="evidence" value="ECO:0007669"/>
    <property type="project" value="UniProtKB-KW"/>
</dbReference>
<dbReference type="InterPro" id="IPR002219">
    <property type="entry name" value="PKC_DAG/PE"/>
</dbReference>
<dbReference type="PROSITE" id="PS00479">
    <property type="entry name" value="ZF_DAG_PE_1"/>
    <property type="match status" value="1"/>
</dbReference>
<keyword evidence="6" id="KW-0808">Transferase</keyword>
<reference evidence="6 7" key="1">
    <citation type="journal article" date="2013" name="BMC Genomics">
        <title>Comparative genomics of parasitic silkworm microsporidia reveal an association between genome expansion and host adaptation.</title>
        <authorList>
            <person name="Pan G."/>
            <person name="Xu J."/>
            <person name="Li T."/>
            <person name="Xia Q."/>
            <person name="Liu S.L."/>
            <person name="Zhang G."/>
            <person name="Li S."/>
            <person name="Li C."/>
            <person name="Liu H."/>
            <person name="Yang L."/>
            <person name="Liu T."/>
            <person name="Zhang X."/>
            <person name="Wu Z."/>
            <person name="Fan W."/>
            <person name="Dang X."/>
            <person name="Xiang H."/>
            <person name="Tao M."/>
            <person name="Li Y."/>
            <person name="Hu J."/>
            <person name="Li Z."/>
            <person name="Lin L."/>
            <person name="Luo J."/>
            <person name="Geng L."/>
            <person name="Wang L."/>
            <person name="Long M."/>
            <person name="Wan Y."/>
            <person name="He N."/>
            <person name="Zhang Z."/>
            <person name="Lu C."/>
            <person name="Keeling P.J."/>
            <person name="Wang J."/>
            <person name="Xiang Z."/>
            <person name="Zhou Z."/>
        </authorList>
    </citation>
    <scope>NUCLEOTIDE SEQUENCE [LARGE SCALE GENOMIC DNA]</scope>
    <source>
        <strain evidence="7">CQ1 / CVCC 102059</strain>
    </source>
</reference>
<evidence type="ECO:0000256" key="1">
    <source>
        <dbReference type="ARBA" id="ARBA00022723"/>
    </source>
</evidence>
<dbReference type="SUPFAM" id="SSF46585">
    <property type="entry name" value="HR1 repeat"/>
    <property type="match status" value="1"/>
</dbReference>
<dbReference type="Gene3D" id="3.30.60.20">
    <property type="match status" value="1"/>
</dbReference>
<dbReference type="GO" id="GO:0035556">
    <property type="term" value="P:intracellular signal transduction"/>
    <property type="evidence" value="ECO:0007669"/>
    <property type="project" value="TreeGrafter"/>
</dbReference>
<evidence type="ECO:0000256" key="3">
    <source>
        <dbReference type="SAM" id="Coils"/>
    </source>
</evidence>
<dbReference type="InterPro" id="IPR036274">
    <property type="entry name" value="HR1_rpt_sf"/>
</dbReference>